<dbReference type="InterPro" id="IPR011663">
    <property type="entry name" value="UTRA"/>
</dbReference>
<comment type="caution">
    <text evidence="5">The sequence shown here is derived from an EMBL/GenBank/DDBJ whole genome shotgun (WGS) entry which is preliminary data.</text>
</comment>
<dbReference type="FunFam" id="1.10.10.10:FF:000079">
    <property type="entry name" value="GntR family transcriptional regulator"/>
    <property type="match status" value="1"/>
</dbReference>
<dbReference type="InterPro" id="IPR050679">
    <property type="entry name" value="Bact_HTH_transcr_reg"/>
</dbReference>
<dbReference type="SMART" id="SM00345">
    <property type="entry name" value="HTH_GNTR"/>
    <property type="match status" value="1"/>
</dbReference>
<evidence type="ECO:0000256" key="3">
    <source>
        <dbReference type="ARBA" id="ARBA00023163"/>
    </source>
</evidence>
<dbReference type="Proteomes" id="UP000234950">
    <property type="component" value="Unassembled WGS sequence"/>
</dbReference>
<sequence>MLRQDDQIPLYIQLKESLRSSILNGELKYGDKIPTEAELSEDFKISRITVRKAILELVEEGYLVKRQGKGTFVNKRKIERKIVHFLSFSDACKANGLTASSKVIKKEIIQPTAKDKELLQLDEGDALLFIQRVRYAGDSPIMIENNYYSYKKFHILLNEDLEGSVYKVMEEKLNIKPRGSWETTLEIVRASEDEVTLLNTSSGEPLFYMDTTVYDENNEPVHRGKQYILGDSYKFIFQQ</sequence>
<dbReference type="InterPro" id="IPR000524">
    <property type="entry name" value="Tscrpt_reg_HTH_GntR"/>
</dbReference>
<keyword evidence="1" id="KW-0805">Transcription regulation</keyword>
<dbReference type="PANTHER" id="PTHR44846">
    <property type="entry name" value="MANNOSYL-D-GLYCERATE TRANSPORT/METABOLISM SYSTEM REPRESSOR MNGR-RELATED"/>
    <property type="match status" value="1"/>
</dbReference>
<keyword evidence="3" id="KW-0804">Transcription</keyword>
<gene>
    <name evidence="5" type="ORF">CVD27_04575</name>
</gene>
<evidence type="ECO:0000313" key="6">
    <source>
        <dbReference type="Proteomes" id="UP000234950"/>
    </source>
</evidence>
<evidence type="ECO:0000313" key="5">
    <source>
        <dbReference type="EMBL" id="PLS07957.1"/>
    </source>
</evidence>
<dbReference type="Pfam" id="PF00392">
    <property type="entry name" value="GntR"/>
    <property type="match status" value="1"/>
</dbReference>
<dbReference type="GO" id="GO:0045892">
    <property type="term" value="P:negative regulation of DNA-templated transcription"/>
    <property type="evidence" value="ECO:0007669"/>
    <property type="project" value="TreeGrafter"/>
</dbReference>
<dbReference type="GO" id="GO:0003677">
    <property type="term" value="F:DNA binding"/>
    <property type="evidence" value="ECO:0007669"/>
    <property type="project" value="UniProtKB-KW"/>
</dbReference>
<dbReference type="InterPro" id="IPR036388">
    <property type="entry name" value="WH-like_DNA-bd_sf"/>
</dbReference>
<proteinExistence type="predicted"/>
<dbReference type="GO" id="GO:0003700">
    <property type="term" value="F:DNA-binding transcription factor activity"/>
    <property type="evidence" value="ECO:0007669"/>
    <property type="project" value="InterPro"/>
</dbReference>
<dbReference type="PANTHER" id="PTHR44846:SF1">
    <property type="entry name" value="MANNOSYL-D-GLYCERATE TRANSPORT_METABOLISM SYSTEM REPRESSOR MNGR-RELATED"/>
    <property type="match status" value="1"/>
</dbReference>
<dbReference type="EMBL" id="PGVE01000024">
    <property type="protein sequence ID" value="PLS07957.1"/>
    <property type="molecule type" value="Genomic_DNA"/>
</dbReference>
<dbReference type="Gene3D" id="1.10.10.10">
    <property type="entry name" value="Winged helix-like DNA-binding domain superfamily/Winged helix DNA-binding domain"/>
    <property type="match status" value="1"/>
</dbReference>
<keyword evidence="2" id="KW-0238">DNA-binding</keyword>
<dbReference type="CDD" id="cd07377">
    <property type="entry name" value="WHTH_GntR"/>
    <property type="match status" value="1"/>
</dbReference>
<dbReference type="OrthoDB" id="457376at2"/>
<protein>
    <submittedName>
        <fullName evidence="5">GntR family transcriptional regulator</fullName>
    </submittedName>
</protein>
<dbReference type="PROSITE" id="PS50949">
    <property type="entry name" value="HTH_GNTR"/>
    <property type="match status" value="1"/>
</dbReference>
<dbReference type="SUPFAM" id="SSF64288">
    <property type="entry name" value="Chorismate lyase-like"/>
    <property type="match status" value="1"/>
</dbReference>
<dbReference type="Gene3D" id="3.40.1410.10">
    <property type="entry name" value="Chorismate lyase-like"/>
    <property type="match status" value="1"/>
</dbReference>
<dbReference type="SMART" id="SM00866">
    <property type="entry name" value="UTRA"/>
    <property type="match status" value="1"/>
</dbReference>
<dbReference type="RefSeq" id="WP_101646702.1">
    <property type="nucleotide sequence ID" value="NZ_PGVE01000024.1"/>
</dbReference>
<dbReference type="AlphaFoldDB" id="A0A2N5HR40"/>
<organism evidence="5 6">
    <name type="scientific">Neobacillus cucumis</name>
    <dbReference type="NCBI Taxonomy" id="1740721"/>
    <lineage>
        <taxon>Bacteria</taxon>
        <taxon>Bacillati</taxon>
        <taxon>Bacillota</taxon>
        <taxon>Bacilli</taxon>
        <taxon>Bacillales</taxon>
        <taxon>Bacillaceae</taxon>
        <taxon>Neobacillus</taxon>
    </lineage>
</organism>
<evidence type="ECO:0000256" key="2">
    <source>
        <dbReference type="ARBA" id="ARBA00023125"/>
    </source>
</evidence>
<dbReference type="InterPro" id="IPR036390">
    <property type="entry name" value="WH_DNA-bd_sf"/>
</dbReference>
<name>A0A2N5HR40_9BACI</name>
<dbReference type="Pfam" id="PF07702">
    <property type="entry name" value="UTRA"/>
    <property type="match status" value="1"/>
</dbReference>
<dbReference type="SUPFAM" id="SSF46785">
    <property type="entry name" value="Winged helix' DNA-binding domain"/>
    <property type="match status" value="1"/>
</dbReference>
<evidence type="ECO:0000256" key="1">
    <source>
        <dbReference type="ARBA" id="ARBA00023015"/>
    </source>
</evidence>
<feature type="domain" description="HTH gntR-type" evidence="4">
    <location>
        <begin position="8"/>
        <end position="76"/>
    </location>
</feature>
<evidence type="ECO:0000259" key="4">
    <source>
        <dbReference type="PROSITE" id="PS50949"/>
    </source>
</evidence>
<dbReference type="InterPro" id="IPR028978">
    <property type="entry name" value="Chorismate_lyase_/UTRA_dom_sf"/>
</dbReference>
<dbReference type="PRINTS" id="PR00035">
    <property type="entry name" value="HTHGNTR"/>
</dbReference>
<reference evidence="5 6" key="1">
    <citation type="submission" date="2017-11" db="EMBL/GenBank/DDBJ databases">
        <title>Comparitive Functional Genomics of Dry Heat Resistant strains isolated from the Viking Spacecraft.</title>
        <authorList>
            <person name="Seuylemezian A."/>
            <person name="Cooper K."/>
            <person name="Vaishampayan P."/>
        </authorList>
    </citation>
    <scope>NUCLEOTIDE SEQUENCE [LARGE SCALE GENOMIC DNA]</scope>
    <source>
        <strain evidence="5 6">V32-6</strain>
    </source>
</reference>
<keyword evidence="6" id="KW-1185">Reference proteome</keyword>
<accession>A0A2N5HR40</accession>